<evidence type="ECO:0000256" key="1">
    <source>
        <dbReference type="SAM" id="MobiDB-lite"/>
    </source>
</evidence>
<evidence type="ECO:0000313" key="3">
    <source>
        <dbReference type="Proteomes" id="UP000186221"/>
    </source>
</evidence>
<reference evidence="3" key="1">
    <citation type="submission" date="2017-01" db="EMBL/GenBank/DDBJ databases">
        <authorList>
            <person name="Varghese N."/>
            <person name="Submissions S."/>
        </authorList>
    </citation>
    <scope>NUCLEOTIDE SEQUENCE [LARGE SCALE GENOMIC DNA]</scope>
    <source>
        <strain evidence="3">DSM 19945</strain>
    </source>
</reference>
<dbReference type="Proteomes" id="UP000186221">
    <property type="component" value="Unassembled WGS sequence"/>
</dbReference>
<sequence length="81" mass="8622">MQKAAHLRGLCFGSAPDPIKVEPGQPDITQFAIREPRKGAAGDTRIAPQRHRFDNPGKKTRPIGPGGKAIAVDNGHVAFPS</sequence>
<organism evidence="2 3">
    <name type="scientific">Rhodobacter aestuarii</name>
    <dbReference type="NCBI Taxonomy" id="453582"/>
    <lineage>
        <taxon>Bacteria</taxon>
        <taxon>Pseudomonadati</taxon>
        <taxon>Pseudomonadota</taxon>
        <taxon>Alphaproteobacteria</taxon>
        <taxon>Rhodobacterales</taxon>
        <taxon>Rhodobacter group</taxon>
        <taxon>Rhodobacter</taxon>
    </lineage>
</organism>
<dbReference type="STRING" id="453582.SAMN05421580_11322"/>
<gene>
    <name evidence="2" type="ORF">SAMN05421580_11322</name>
</gene>
<accession>A0A1N7Q547</accession>
<dbReference type="EMBL" id="FTOG01000013">
    <property type="protein sequence ID" value="SIT17992.1"/>
    <property type="molecule type" value="Genomic_DNA"/>
</dbReference>
<evidence type="ECO:0000313" key="2">
    <source>
        <dbReference type="EMBL" id="SIT17992.1"/>
    </source>
</evidence>
<name>A0A1N7Q547_9RHOB</name>
<keyword evidence="3" id="KW-1185">Reference proteome</keyword>
<protein>
    <submittedName>
        <fullName evidence="2">Uncharacterized protein</fullName>
    </submittedName>
</protein>
<proteinExistence type="predicted"/>
<feature type="region of interest" description="Disordered" evidence="1">
    <location>
        <begin position="36"/>
        <end position="81"/>
    </location>
</feature>
<dbReference type="AlphaFoldDB" id="A0A1N7Q547"/>